<dbReference type="Proteomes" id="UP000049855">
    <property type="component" value="Unassembled WGS sequence"/>
</dbReference>
<keyword evidence="10" id="KW-1133">Transmembrane helix</keyword>
<dbReference type="InterPro" id="IPR050979">
    <property type="entry name" value="LD-transpeptidase"/>
</dbReference>
<accession>A0A0U1L365</accession>
<keyword evidence="6 9" id="KW-0133">Cell shape</keyword>
<evidence type="ECO:0000259" key="11">
    <source>
        <dbReference type="PROSITE" id="PS52029"/>
    </source>
</evidence>
<evidence type="ECO:0000313" key="12">
    <source>
        <dbReference type="EMBL" id="CQR73955.1"/>
    </source>
</evidence>
<feature type="transmembrane region" description="Helical" evidence="10">
    <location>
        <begin position="12"/>
        <end position="33"/>
    </location>
</feature>
<name>A0A0U1L365_9FIRM</name>
<sequence length="239" mass="26759">MNSILSFRFRKLPIFYSIAIFAILSIVFSIIGLEYMDEQELASIDTNQSTNAPTGKVSIVINTQSKVLEVYNDDQLYKKYRIAVGKSKTPTPIGEWNVVWKDYNWGTGFGTRWMGLNVPWGTYGIHGTNKPWSIGQFASHGCIRLRNKDVEELFEWIPLGTPVRIDGRKAIIKRNLKYKTSGSDVVALQLKLKELGYFQGRADGLFGTMTEEAVKAYQADKGITTTGVATKELCTALGI</sequence>
<keyword evidence="4" id="KW-0808">Transferase</keyword>
<evidence type="ECO:0000256" key="10">
    <source>
        <dbReference type="SAM" id="Phobius"/>
    </source>
</evidence>
<keyword evidence="13" id="KW-1185">Reference proteome</keyword>
<feature type="active site" description="Nucleophile" evidence="9">
    <location>
        <position position="142"/>
    </location>
</feature>
<dbReference type="InterPro" id="IPR002477">
    <property type="entry name" value="Peptidoglycan-bd-like"/>
</dbReference>
<keyword evidence="10" id="KW-0812">Transmembrane</keyword>
<feature type="domain" description="L,D-TPase catalytic" evidence="11">
    <location>
        <begin position="57"/>
        <end position="166"/>
    </location>
</feature>
<evidence type="ECO:0000256" key="9">
    <source>
        <dbReference type="PROSITE-ProRule" id="PRU01373"/>
    </source>
</evidence>
<dbReference type="InterPro" id="IPR036365">
    <property type="entry name" value="PGBD-like_sf"/>
</dbReference>
<dbReference type="Gene3D" id="2.40.440.10">
    <property type="entry name" value="L,D-transpeptidase catalytic domain-like"/>
    <property type="match status" value="1"/>
</dbReference>
<dbReference type="PANTHER" id="PTHR30582">
    <property type="entry name" value="L,D-TRANSPEPTIDASE"/>
    <property type="match status" value="1"/>
</dbReference>
<feature type="active site" description="Proton donor/acceptor" evidence="9">
    <location>
        <position position="126"/>
    </location>
</feature>
<organism evidence="12 13">
    <name type="scientific">Sporomusa ovata</name>
    <dbReference type="NCBI Taxonomy" id="2378"/>
    <lineage>
        <taxon>Bacteria</taxon>
        <taxon>Bacillati</taxon>
        <taxon>Bacillota</taxon>
        <taxon>Negativicutes</taxon>
        <taxon>Selenomonadales</taxon>
        <taxon>Sporomusaceae</taxon>
        <taxon>Sporomusa</taxon>
    </lineage>
</organism>
<reference evidence="13" key="1">
    <citation type="submission" date="2015-03" db="EMBL/GenBank/DDBJ databases">
        <authorList>
            <person name="Nijsse Bart"/>
        </authorList>
    </citation>
    <scope>NUCLEOTIDE SEQUENCE [LARGE SCALE GENOMIC DNA]</scope>
</reference>
<dbReference type="Pfam" id="PF01471">
    <property type="entry name" value="PG_binding_1"/>
    <property type="match status" value="1"/>
</dbReference>
<keyword evidence="7 9" id="KW-0573">Peptidoglycan synthesis</keyword>
<dbReference type="SUPFAM" id="SSF141523">
    <property type="entry name" value="L,D-transpeptidase catalytic domain-like"/>
    <property type="match status" value="1"/>
</dbReference>
<evidence type="ECO:0000256" key="6">
    <source>
        <dbReference type="ARBA" id="ARBA00022960"/>
    </source>
</evidence>
<dbReference type="GO" id="GO:0071555">
    <property type="term" value="P:cell wall organization"/>
    <property type="evidence" value="ECO:0007669"/>
    <property type="project" value="UniProtKB-UniRule"/>
</dbReference>
<keyword evidence="10" id="KW-0472">Membrane</keyword>
<dbReference type="AlphaFoldDB" id="A0A0U1L365"/>
<comment type="pathway">
    <text evidence="1 9">Cell wall biogenesis; peptidoglycan biosynthesis.</text>
</comment>
<evidence type="ECO:0000256" key="5">
    <source>
        <dbReference type="ARBA" id="ARBA00022801"/>
    </source>
</evidence>
<dbReference type="GO" id="GO:0016757">
    <property type="term" value="F:glycosyltransferase activity"/>
    <property type="evidence" value="ECO:0007669"/>
    <property type="project" value="UniProtKB-KW"/>
</dbReference>
<keyword evidence="8 9" id="KW-0961">Cell wall biogenesis/degradation</keyword>
<evidence type="ECO:0000256" key="7">
    <source>
        <dbReference type="ARBA" id="ARBA00022984"/>
    </source>
</evidence>
<evidence type="ECO:0000256" key="8">
    <source>
        <dbReference type="ARBA" id="ARBA00023316"/>
    </source>
</evidence>
<dbReference type="Pfam" id="PF03734">
    <property type="entry name" value="YkuD"/>
    <property type="match status" value="1"/>
</dbReference>
<dbReference type="GO" id="GO:0008360">
    <property type="term" value="P:regulation of cell shape"/>
    <property type="evidence" value="ECO:0007669"/>
    <property type="project" value="UniProtKB-UniRule"/>
</dbReference>
<evidence type="ECO:0000256" key="1">
    <source>
        <dbReference type="ARBA" id="ARBA00004752"/>
    </source>
</evidence>
<evidence type="ECO:0000256" key="4">
    <source>
        <dbReference type="ARBA" id="ARBA00022679"/>
    </source>
</evidence>
<dbReference type="PANTHER" id="PTHR30582:SF24">
    <property type="entry name" value="L,D-TRANSPEPTIDASE ERFK_SRFK-RELATED"/>
    <property type="match status" value="1"/>
</dbReference>
<keyword evidence="3" id="KW-0328">Glycosyltransferase</keyword>
<evidence type="ECO:0000313" key="13">
    <source>
        <dbReference type="Proteomes" id="UP000049855"/>
    </source>
</evidence>
<dbReference type="EMBL" id="CTRP01000014">
    <property type="protein sequence ID" value="CQR73955.1"/>
    <property type="molecule type" value="Genomic_DNA"/>
</dbReference>
<dbReference type="GO" id="GO:0005576">
    <property type="term" value="C:extracellular region"/>
    <property type="evidence" value="ECO:0007669"/>
    <property type="project" value="TreeGrafter"/>
</dbReference>
<dbReference type="Gene3D" id="1.10.101.10">
    <property type="entry name" value="PGBD-like superfamily/PGBD"/>
    <property type="match status" value="1"/>
</dbReference>
<evidence type="ECO:0000256" key="2">
    <source>
        <dbReference type="ARBA" id="ARBA00005992"/>
    </source>
</evidence>
<dbReference type="SUPFAM" id="SSF47090">
    <property type="entry name" value="PGBD-like"/>
    <property type="match status" value="1"/>
</dbReference>
<dbReference type="InterPro" id="IPR038063">
    <property type="entry name" value="Transpep_catalytic_dom"/>
</dbReference>
<dbReference type="GO" id="GO:0018104">
    <property type="term" value="P:peptidoglycan-protein cross-linking"/>
    <property type="evidence" value="ECO:0007669"/>
    <property type="project" value="TreeGrafter"/>
</dbReference>
<dbReference type="CDD" id="cd16913">
    <property type="entry name" value="YkuD_like"/>
    <property type="match status" value="1"/>
</dbReference>
<dbReference type="InterPro" id="IPR005490">
    <property type="entry name" value="LD_TPept_cat_dom"/>
</dbReference>
<proteinExistence type="inferred from homology"/>
<dbReference type="InterPro" id="IPR036366">
    <property type="entry name" value="PGBDSf"/>
</dbReference>
<protein>
    <submittedName>
        <fullName evidence="12">Protein erfK/srfK</fullName>
    </submittedName>
</protein>
<dbReference type="UniPathway" id="UPA00219"/>
<keyword evidence="5" id="KW-0378">Hydrolase</keyword>
<gene>
    <name evidence="12" type="ORF">SpAn4DRAFT_0417</name>
</gene>
<comment type="similarity">
    <text evidence="2">Belongs to the YkuD family.</text>
</comment>
<dbReference type="PROSITE" id="PS52029">
    <property type="entry name" value="LD_TPASE"/>
    <property type="match status" value="1"/>
</dbReference>
<dbReference type="GO" id="GO:0071972">
    <property type="term" value="F:peptidoglycan L,D-transpeptidase activity"/>
    <property type="evidence" value="ECO:0007669"/>
    <property type="project" value="TreeGrafter"/>
</dbReference>
<evidence type="ECO:0000256" key="3">
    <source>
        <dbReference type="ARBA" id="ARBA00022676"/>
    </source>
</evidence>